<dbReference type="SUPFAM" id="SSF52540">
    <property type="entry name" value="P-loop containing nucleoside triphosphate hydrolases"/>
    <property type="match status" value="1"/>
</dbReference>
<dbReference type="Pfam" id="PF25000">
    <property type="entry name" value="DUF7779"/>
    <property type="match status" value="1"/>
</dbReference>
<dbReference type="Proteomes" id="UP001221757">
    <property type="component" value="Unassembled WGS sequence"/>
</dbReference>
<comment type="caution">
    <text evidence="2">The sequence shown here is derived from an EMBL/GenBank/DDBJ whole genome shotgun (WGS) entry which is preliminary data.</text>
</comment>
<protein>
    <recommendedName>
        <fullName evidence="1">DUF7779 domain-containing protein</fullName>
    </recommendedName>
</protein>
<dbReference type="InterPro" id="IPR056681">
    <property type="entry name" value="DUF7779"/>
</dbReference>
<gene>
    <name evidence="2" type="ORF">B0H17DRAFT_1269751</name>
</gene>
<evidence type="ECO:0000259" key="1">
    <source>
        <dbReference type="Pfam" id="PF25000"/>
    </source>
</evidence>
<sequence>MYFLCQTLTKLPCSFSDIFLVDTSTLETIDTGLKNIAATKNVGSTVDDALQWLSSQPSEWMLLFDNADDPNINLHRFFPSCTHGSILITSRNPGLRVYAGSHSLVSDMEELDAVELLLKSASEDITAGNKVIAAEIVKALWYLPLAIIQAGAFISKSGVLDKYLDVYKENQAKLLREKPTQSHTDYACSKQAQTLLQLWSFLHYEGIPEDIFSYASMYKPRPHGPTEDELKKPLEFLSHFMGPNLLWDSLHFVEVTNEIRAYSLVNFDPDKKSFSVHPLVHSWTRTTLMDTQSYHHSMVALVGMAIADIPWQDMQLASVKLLPHVDSLYMEMGMSTLIFVVNMVNCTGGQTDSRMQSSCSLQFWRTAEIFWVMTIQTPCML</sequence>
<reference evidence="2" key="1">
    <citation type="submission" date="2023-03" db="EMBL/GenBank/DDBJ databases">
        <title>Massive genome expansion in bonnet fungi (Mycena s.s.) driven by repeated elements and novel gene families across ecological guilds.</title>
        <authorList>
            <consortium name="Lawrence Berkeley National Laboratory"/>
            <person name="Harder C.B."/>
            <person name="Miyauchi S."/>
            <person name="Viragh M."/>
            <person name="Kuo A."/>
            <person name="Thoen E."/>
            <person name="Andreopoulos B."/>
            <person name="Lu D."/>
            <person name="Skrede I."/>
            <person name="Drula E."/>
            <person name="Henrissat B."/>
            <person name="Morin E."/>
            <person name="Kohler A."/>
            <person name="Barry K."/>
            <person name="LaButti K."/>
            <person name="Morin E."/>
            <person name="Salamov A."/>
            <person name="Lipzen A."/>
            <person name="Mereny Z."/>
            <person name="Hegedus B."/>
            <person name="Baldrian P."/>
            <person name="Stursova M."/>
            <person name="Weitz H."/>
            <person name="Taylor A."/>
            <person name="Grigoriev I.V."/>
            <person name="Nagy L.G."/>
            <person name="Martin F."/>
            <person name="Kauserud H."/>
        </authorList>
    </citation>
    <scope>NUCLEOTIDE SEQUENCE</scope>
    <source>
        <strain evidence="2">CBHHK067</strain>
    </source>
</reference>
<dbReference type="PANTHER" id="PTHR35205">
    <property type="entry name" value="NB-ARC AND TPR DOMAIN PROTEIN"/>
    <property type="match status" value="1"/>
</dbReference>
<proteinExistence type="predicted"/>
<name>A0AAD7G3P0_MYCRO</name>
<dbReference type="AlphaFoldDB" id="A0AAD7G3P0"/>
<dbReference type="InterPro" id="IPR027417">
    <property type="entry name" value="P-loop_NTPase"/>
</dbReference>
<dbReference type="EMBL" id="JARKIE010000354">
    <property type="protein sequence ID" value="KAJ7651896.1"/>
    <property type="molecule type" value="Genomic_DNA"/>
</dbReference>
<accession>A0AAD7G3P0</accession>
<keyword evidence="3" id="KW-1185">Reference proteome</keyword>
<dbReference type="PANTHER" id="PTHR35205:SF1">
    <property type="entry name" value="ZU5 DOMAIN-CONTAINING PROTEIN"/>
    <property type="match status" value="1"/>
</dbReference>
<organism evidence="2 3">
    <name type="scientific">Mycena rosella</name>
    <name type="common">Pink bonnet</name>
    <name type="synonym">Agaricus rosellus</name>
    <dbReference type="NCBI Taxonomy" id="1033263"/>
    <lineage>
        <taxon>Eukaryota</taxon>
        <taxon>Fungi</taxon>
        <taxon>Dikarya</taxon>
        <taxon>Basidiomycota</taxon>
        <taxon>Agaricomycotina</taxon>
        <taxon>Agaricomycetes</taxon>
        <taxon>Agaricomycetidae</taxon>
        <taxon>Agaricales</taxon>
        <taxon>Marasmiineae</taxon>
        <taxon>Mycenaceae</taxon>
        <taxon>Mycena</taxon>
    </lineage>
</organism>
<evidence type="ECO:0000313" key="2">
    <source>
        <dbReference type="EMBL" id="KAJ7651896.1"/>
    </source>
</evidence>
<evidence type="ECO:0000313" key="3">
    <source>
        <dbReference type="Proteomes" id="UP001221757"/>
    </source>
</evidence>
<feature type="domain" description="DUF7779" evidence="1">
    <location>
        <begin position="189"/>
        <end position="291"/>
    </location>
</feature>